<name>A0ABU5HK91_9BACT</name>
<dbReference type="RefSeq" id="WP_321551975.1">
    <property type="nucleotide sequence ID" value="NZ_JAXIVS010000031.1"/>
</dbReference>
<comment type="caution">
    <text evidence="1">The sequence shown here is derived from an EMBL/GenBank/DDBJ whole genome shotgun (WGS) entry which is preliminary data.</text>
</comment>
<protein>
    <recommendedName>
        <fullName evidence="3">Lipoprotein</fullName>
    </recommendedName>
</protein>
<dbReference type="Proteomes" id="UP001291309">
    <property type="component" value="Unassembled WGS sequence"/>
</dbReference>
<evidence type="ECO:0008006" key="3">
    <source>
        <dbReference type="Google" id="ProtNLM"/>
    </source>
</evidence>
<evidence type="ECO:0000313" key="2">
    <source>
        <dbReference type="Proteomes" id="UP001291309"/>
    </source>
</evidence>
<evidence type="ECO:0000313" key="1">
    <source>
        <dbReference type="EMBL" id="MDY7233263.1"/>
    </source>
</evidence>
<reference evidence="1 2" key="1">
    <citation type="submission" date="2023-12" db="EMBL/GenBank/DDBJ databases">
        <title>the genome sequence of Hyalangium sp. s54d21.</title>
        <authorList>
            <person name="Zhang X."/>
        </authorList>
    </citation>
    <scope>NUCLEOTIDE SEQUENCE [LARGE SCALE GENOMIC DNA]</scope>
    <source>
        <strain evidence="2">s54d21</strain>
    </source>
</reference>
<proteinExistence type="predicted"/>
<accession>A0ABU5HK91</accession>
<keyword evidence="2" id="KW-1185">Reference proteome</keyword>
<organism evidence="1 2">
    <name type="scientific">Hyalangium rubrum</name>
    <dbReference type="NCBI Taxonomy" id="3103134"/>
    <lineage>
        <taxon>Bacteria</taxon>
        <taxon>Pseudomonadati</taxon>
        <taxon>Myxococcota</taxon>
        <taxon>Myxococcia</taxon>
        <taxon>Myxococcales</taxon>
        <taxon>Cystobacterineae</taxon>
        <taxon>Archangiaceae</taxon>
        <taxon>Hyalangium</taxon>
    </lineage>
</organism>
<gene>
    <name evidence="1" type="ORF">SYV04_43150</name>
</gene>
<dbReference type="EMBL" id="JAXIVS010000031">
    <property type="protein sequence ID" value="MDY7233263.1"/>
    <property type="molecule type" value="Genomic_DNA"/>
</dbReference>
<sequence>MANRMTWVPVVLALFAAGARGEGVEKRELPPSPAERIRNASHLQPMPDGGWVSVGFSTLSVLRPGARQWEKIHRIQGDSLYRVAVSDSGALLAAWEKDPSLHYFPAKSKEHLTLPKPQPPSPEVFHFHVQFIGFLPNSRDVFVFMRGEAPHMNGPYREHHPIGAAYRVALDGSRPAQLLYTVDGGHDLYVSERLAVFIIPKKLGQMCEHRTCDPVDQLVAYEYSDRGVTRRLLLSSAERAMSHVRLIWGSDDQHLMFEVHLDGQERGMFAWRPGEAKGAFRPFPKANYSTEQFRLLKNWDLLEVVRTHNYQDLELRRHPWTGDVQVTTLQGTKDKGSWDRNVHALGVRENGSLWLHWGDFLMLIPPKGTPRAYNIEPLLTRRTEWADATLYTAKPETLWVGIDHGGSRDFVRVSFDEVEKKAKPWPTR</sequence>